<reference evidence="1 2" key="1">
    <citation type="submission" date="2020-08" db="EMBL/GenBank/DDBJ databases">
        <title>Genomic Encyclopedia of Type Strains, Phase IV (KMG-IV): sequencing the most valuable type-strain genomes for metagenomic binning, comparative biology and taxonomic classification.</title>
        <authorList>
            <person name="Goeker M."/>
        </authorList>
    </citation>
    <scope>NUCLEOTIDE SEQUENCE [LARGE SCALE GENOMIC DNA]</scope>
    <source>
        <strain evidence="1 2">DSM 12421</strain>
    </source>
</reference>
<accession>A0A7J9RX35</accession>
<gene>
    <name evidence="1" type="ORF">HNQ62_002393</name>
</gene>
<dbReference type="Proteomes" id="UP000582213">
    <property type="component" value="Unassembled WGS sequence"/>
</dbReference>
<protein>
    <submittedName>
        <fullName evidence="1">Uncharacterized protein</fullName>
    </submittedName>
</protein>
<evidence type="ECO:0000313" key="2">
    <source>
        <dbReference type="Proteomes" id="UP000582213"/>
    </source>
</evidence>
<comment type="caution">
    <text evidence="1">The sequence shown here is derived from an EMBL/GenBank/DDBJ whole genome shotgun (WGS) entry which is preliminary data.</text>
</comment>
<dbReference type="EMBL" id="JACHFY010000019">
    <property type="protein sequence ID" value="MBB5254619.1"/>
    <property type="molecule type" value="Genomic_DNA"/>
</dbReference>
<evidence type="ECO:0000313" key="1">
    <source>
        <dbReference type="EMBL" id="MBB5254619.1"/>
    </source>
</evidence>
<proteinExistence type="predicted"/>
<organism evidence="1 2">
    <name type="scientific">Sulfurisphaera ohwakuensis</name>
    <dbReference type="NCBI Taxonomy" id="69656"/>
    <lineage>
        <taxon>Archaea</taxon>
        <taxon>Thermoproteota</taxon>
        <taxon>Thermoprotei</taxon>
        <taxon>Sulfolobales</taxon>
        <taxon>Sulfolobaceae</taxon>
        <taxon>Sulfurisphaera</taxon>
    </lineage>
</organism>
<name>A0A7J9RX35_SULOH</name>
<dbReference type="AlphaFoldDB" id="A0A7J9RX35"/>
<sequence>MKSEVPAAYICDVLAYVRVVRLKTIANQIVF</sequence>